<dbReference type="RefSeq" id="WP_134744352.1">
    <property type="nucleotide sequence ID" value="NZ_CP119761.1"/>
</dbReference>
<comment type="caution">
    <text evidence="2">The sequence shown here is derived from an EMBL/GenBank/DDBJ whole genome shotgun (WGS) entry which is preliminary data.</text>
</comment>
<reference evidence="2 3" key="1">
    <citation type="submission" date="2019-01" db="EMBL/GenBank/DDBJ databases">
        <title>Draft Genome Sequences of Helcococcus ovis Strains Isolated from the Uterus and Vagina of Dairy Cows with Metritis.</title>
        <authorList>
            <person name="Cunha F."/>
            <person name="Jeon S.J."/>
            <person name="Kutzer P."/>
            <person name="Galvao K.N."/>
        </authorList>
    </citation>
    <scope>NUCLEOTIDE SEQUENCE [LARGE SCALE GENOMIC DNA]</scope>
    <source>
        <strain evidence="2 3">KG-37</strain>
    </source>
</reference>
<gene>
    <name evidence="2" type="ORF">EQF91_01750</name>
</gene>
<proteinExistence type="predicted"/>
<dbReference type="Pfam" id="PF12728">
    <property type="entry name" value="HTH_17"/>
    <property type="match status" value="1"/>
</dbReference>
<dbReference type="EMBL" id="SCFR01000004">
    <property type="protein sequence ID" value="TFF67110.1"/>
    <property type="molecule type" value="Genomic_DNA"/>
</dbReference>
<dbReference type="Proteomes" id="UP000297454">
    <property type="component" value="Unassembled WGS sequence"/>
</dbReference>
<dbReference type="InterPro" id="IPR038148">
    <property type="entry name" value="Tn1545/Tn916_Xis"/>
</dbReference>
<dbReference type="AlphaFoldDB" id="A0A4R9C3W9"/>
<keyword evidence="3" id="KW-1185">Reference proteome</keyword>
<feature type="domain" description="Helix-turn-helix" evidence="1">
    <location>
        <begin position="12"/>
        <end position="62"/>
    </location>
</feature>
<dbReference type="Gene3D" id="3.90.105.50">
    <property type="match status" value="1"/>
</dbReference>
<accession>A0A4R9C3W9</accession>
<dbReference type="InterPro" id="IPR010093">
    <property type="entry name" value="SinI_DNA-bd"/>
</dbReference>
<organism evidence="2 3">
    <name type="scientific">Helcococcus ovis</name>
    <dbReference type="NCBI Taxonomy" id="72026"/>
    <lineage>
        <taxon>Bacteria</taxon>
        <taxon>Bacillati</taxon>
        <taxon>Bacillota</taxon>
        <taxon>Tissierellia</taxon>
        <taxon>Tissierellales</taxon>
        <taxon>Peptoniphilaceae</taxon>
        <taxon>Helcococcus</taxon>
    </lineage>
</organism>
<dbReference type="NCBIfam" id="TIGR01764">
    <property type="entry name" value="excise"/>
    <property type="match status" value="1"/>
</dbReference>
<evidence type="ECO:0000313" key="3">
    <source>
        <dbReference type="Proteomes" id="UP000297454"/>
    </source>
</evidence>
<dbReference type="InterPro" id="IPR041657">
    <property type="entry name" value="HTH_17"/>
</dbReference>
<evidence type="ECO:0000259" key="1">
    <source>
        <dbReference type="Pfam" id="PF12728"/>
    </source>
</evidence>
<dbReference type="GO" id="GO:0003677">
    <property type="term" value="F:DNA binding"/>
    <property type="evidence" value="ECO:0007669"/>
    <property type="project" value="InterPro"/>
</dbReference>
<name>A0A4R9C3W9_9FIRM</name>
<sequence length="65" mass="7650">MDENIKISDKAFLTLKEASDYFNIGQDKIRKLTNEKECEFVLFNGSKRLIKKDNIEKYLNGQYSI</sequence>
<evidence type="ECO:0000313" key="2">
    <source>
        <dbReference type="EMBL" id="TFF67110.1"/>
    </source>
</evidence>
<protein>
    <submittedName>
        <fullName evidence="2">Helix-turn-helix domain-containing protein</fullName>
    </submittedName>
</protein>